<reference evidence="4 5" key="1">
    <citation type="submission" date="2018-09" db="EMBL/GenBank/DDBJ databases">
        <title>Discovery and Ecogenomic Context for Candidatus Cryosericales, a Global Caldiserica Order Active in Thawing Permafrost.</title>
        <authorList>
            <person name="Martinez M.A."/>
            <person name="Woodcroft B.J."/>
            <person name="Ignacio Espinoza J.C."/>
            <person name="Zayed A."/>
            <person name="Singleton C.M."/>
            <person name="Boyd J."/>
            <person name="Li Y.-F."/>
            <person name="Purvine S."/>
            <person name="Maughan H."/>
            <person name="Hodgkins S.B."/>
            <person name="Anderson D."/>
            <person name="Sederholm M."/>
            <person name="Temperton B."/>
            <person name="Saleska S.R."/>
            <person name="Tyson G.W."/>
            <person name="Rich V.I."/>
        </authorList>
    </citation>
    <scope>NUCLEOTIDE SEQUENCE [LARGE SCALE GENOMIC DNA]</scope>
    <source>
        <strain evidence="3 4">SMC2</strain>
        <strain evidence="2 5">SMC3</strain>
    </source>
</reference>
<comment type="caution">
    <text evidence="2">The sequence shown here is derived from an EMBL/GenBank/DDBJ whole genome shotgun (WGS) entry which is preliminary data.</text>
</comment>
<dbReference type="Proteomes" id="UP000265724">
    <property type="component" value="Unassembled WGS sequence"/>
</dbReference>
<keyword evidence="1" id="KW-0812">Transmembrane</keyword>
<name>A0A398DBS3_9BACT</name>
<protein>
    <submittedName>
        <fullName evidence="2">Type II secretion system protein</fullName>
    </submittedName>
</protein>
<dbReference type="InterPro" id="IPR012902">
    <property type="entry name" value="N_methyl_site"/>
</dbReference>
<dbReference type="EMBL" id="QXIX01000053">
    <property type="protein sequence ID" value="RIE12605.1"/>
    <property type="molecule type" value="Genomic_DNA"/>
</dbReference>
<dbReference type="AlphaFoldDB" id="A0A398DBS3"/>
<dbReference type="SUPFAM" id="SSF54523">
    <property type="entry name" value="Pili subunits"/>
    <property type="match status" value="1"/>
</dbReference>
<gene>
    <name evidence="3" type="ORF">SMC2_06780</name>
    <name evidence="2" type="ORF">SMC3_06590</name>
</gene>
<sequence>MRATMSLHLRSSRISVPLWRARSGFTLLELMVVCAVIVIVTTMAFSGFRYMTAVMNKAINVTKARENLTIVMDQLTKELREVTTVDDAHNPPNLIATNDGSRVDYDVTLPAVPTTADTTRGVADVLTVPANYGTLGSGATYTFLTSVGTPPNGIVLEFFTIDTSGTPAKHRIRYSVTAPKVGSTYAGIGQQFWGTSTTEPCNITYCNNTWNSATSSWSSEAPQPMTDQVVTGFTVTRPAWSSNVVQITLEAQVRGLSGTTGYSTVRLIGLVTVRQ</sequence>
<accession>A0A398DBS3</accession>
<dbReference type="Proteomes" id="UP000266042">
    <property type="component" value="Unassembled WGS sequence"/>
</dbReference>
<evidence type="ECO:0000313" key="5">
    <source>
        <dbReference type="Proteomes" id="UP000266042"/>
    </source>
</evidence>
<keyword evidence="1" id="KW-0472">Membrane</keyword>
<feature type="transmembrane region" description="Helical" evidence="1">
    <location>
        <begin position="25"/>
        <end position="48"/>
    </location>
</feature>
<dbReference type="InterPro" id="IPR045584">
    <property type="entry name" value="Pilin-like"/>
</dbReference>
<evidence type="ECO:0000313" key="2">
    <source>
        <dbReference type="EMBL" id="RIE12565.1"/>
    </source>
</evidence>
<keyword evidence="4" id="KW-1185">Reference proteome</keyword>
<organism evidence="2 5">
    <name type="scientific">Candidatus Cryosericum hinesii</name>
    <dbReference type="NCBI Taxonomy" id="2290915"/>
    <lineage>
        <taxon>Bacteria</taxon>
        <taxon>Pseudomonadati</taxon>
        <taxon>Caldisericota/Cryosericota group</taxon>
        <taxon>Candidatus Cryosericota</taxon>
        <taxon>Candidatus Cryosericia</taxon>
        <taxon>Candidatus Cryosericales</taxon>
        <taxon>Candidatus Cryosericaceae</taxon>
        <taxon>Candidatus Cryosericum</taxon>
    </lineage>
</organism>
<keyword evidence="1" id="KW-1133">Transmembrane helix</keyword>
<dbReference type="EMBL" id="QXIW01000030">
    <property type="protein sequence ID" value="RIE12565.1"/>
    <property type="molecule type" value="Genomic_DNA"/>
</dbReference>
<evidence type="ECO:0000256" key="1">
    <source>
        <dbReference type="SAM" id="Phobius"/>
    </source>
</evidence>
<proteinExistence type="predicted"/>
<evidence type="ECO:0000313" key="4">
    <source>
        <dbReference type="Proteomes" id="UP000265724"/>
    </source>
</evidence>
<dbReference type="Pfam" id="PF07963">
    <property type="entry name" value="N_methyl"/>
    <property type="match status" value="1"/>
</dbReference>
<dbReference type="Gene3D" id="3.30.700.10">
    <property type="entry name" value="Glycoprotein, Type 4 Pilin"/>
    <property type="match status" value="1"/>
</dbReference>
<dbReference type="NCBIfam" id="TIGR02532">
    <property type="entry name" value="IV_pilin_GFxxxE"/>
    <property type="match status" value="1"/>
</dbReference>
<evidence type="ECO:0000313" key="3">
    <source>
        <dbReference type="EMBL" id="RIE12605.1"/>
    </source>
</evidence>